<accession>A0A7W7RPX2</accession>
<dbReference type="EMBL" id="JACHJT010000002">
    <property type="protein sequence ID" value="MBB4935468.1"/>
    <property type="molecule type" value="Genomic_DNA"/>
</dbReference>
<keyword evidence="2" id="KW-1185">Reference proteome</keyword>
<comment type="caution">
    <text evidence="1">The sequence shown here is derived from an EMBL/GenBank/DDBJ whole genome shotgun (WGS) entry which is preliminary data.</text>
</comment>
<evidence type="ECO:0000313" key="1">
    <source>
        <dbReference type="EMBL" id="MBB4935468.1"/>
    </source>
</evidence>
<organism evidence="1 2">
    <name type="scientific">Lipingzhangella halophila</name>
    <dbReference type="NCBI Taxonomy" id="1783352"/>
    <lineage>
        <taxon>Bacteria</taxon>
        <taxon>Bacillati</taxon>
        <taxon>Actinomycetota</taxon>
        <taxon>Actinomycetes</taxon>
        <taxon>Streptosporangiales</taxon>
        <taxon>Nocardiopsidaceae</taxon>
        <taxon>Lipingzhangella</taxon>
    </lineage>
</organism>
<name>A0A7W7RPX2_9ACTN</name>
<sequence length="98" mass="10250">MCFAVSRISRVRPASVLDIPRASAWSTARSRSVSTARALGGRRGAVAVRGGPREALQHPLGDAGREHRVALVNGAYGGGEVRFVRALTGDGSGRPADR</sequence>
<evidence type="ECO:0000313" key="2">
    <source>
        <dbReference type="Proteomes" id="UP000523007"/>
    </source>
</evidence>
<protein>
    <submittedName>
        <fullName evidence="1">Uncharacterized protein</fullName>
    </submittedName>
</protein>
<proteinExistence type="predicted"/>
<gene>
    <name evidence="1" type="ORF">F4561_006362</name>
</gene>
<dbReference type="AlphaFoldDB" id="A0A7W7RPX2"/>
<reference evidence="1 2" key="1">
    <citation type="submission" date="2020-08" db="EMBL/GenBank/DDBJ databases">
        <title>Sequencing the genomes of 1000 actinobacteria strains.</title>
        <authorList>
            <person name="Klenk H.-P."/>
        </authorList>
    </citation>
    <scope>NUCLEOTIDE SEQUENCE [LARGE SCALE GENOMIC DNA]</scope>
    <source>
        <strain evidence="1 2">DSM 102030</strain>
    </source>
</reference>
<dbReference type="Proteomes" id="UP000523007">
    <property type="component" value="Unassembled WGS sequence"/>
</dbReference>